<keyword evidence="2" id="KW-1185">Reference proteome</keyword>
<comment type="caution">
    <text evidence="1">The sequence shown here is derived from an EMBL/GenBank/DDBJ whole genome shotgun (WGS) entry which is preliminary data.</text>
</comment>
<dbReference type="EMBL" id="JBHSDY010000011">
    <property type="protein sequence ID" value="MFC4299698.1"/>
    <property type="molecule type" value="Genomic_DNA"/>
</dbReference>
<reference evidence="2" key="1">
    <citation type="journal article" date="2019" name="Int. J. Syst. Evol. Microbiol.">
        <title>The Global Catalogue of Microorganisms (GCM) 10K type strain sequencing project: providing services to taxonomists for standard genome sequencing and annotation.</title>
        <authorList>
            <consortium name="The Broad Institute Genomics Platform"/>
            <consortium name="The Broad Institute Genome Sequencing Center for Infectious Disease"/>
            <person name="Wu L."/>
            <person name="Ma J."/>
        </authorList>
    </citation>
    <scope>NUCLEOTIDE SEQUENCE [LARGE SCALE GENOMIC DNA]</scope>
    <source>
        <strain evidence="2">CGMCC 1.19029</strain>
    </source>
</reference>
<dbReference type="Proteomes" id="UP001595756">
    <property type="component" value="Unassembled WGS sequence"/>
</dbReference>
<dbReference type="PANTHER" id="PTHR35564:SF3">
    <property type="entry name" value="TYPE VI SECRETION SYSTEM BASEPLATE SUBUNIT TSSG"/>
    <property type="match status" value="1"/>
</dbReference>
<dbReference type="InterPro" id="IPR010732">
    <property type="entry name" value="T6SS_TssG-like"/>
</dbReference>
<gene>
    <name evidence="1" type="primary">tssG</name>
    <name evidence="1" type="ORF">ACFO0J_16770</name>
</gene>
<sequence>MKSRLLASGERFSFSQAYRLLRLLAHREGAQNPSIKVRPNLSLDFPGNDLSEIREVGTAEYRLTANFLGLYGVTSPLPTFYTEDLLDEQHEGRHSNRDFLDIISQTIYPLFFRAWLKSRAHIRIKEFDDRRLLEIFHTFVGVNRPLRYMDRPGVAQLLRFAGLFSQYPRSAMGLQTIVAALYPGTRVDIVQQDERWQPIPQDQRTVLGGQACGLGEDTHLGAQIKCRTGNLTLRITEVGSELFLKLLPGGEEFAKLRFIVRYYLLDPLHIHLEIGLKPDVARPLPLGGASWASLGRDSWLMSEDTTVHGVPGFTL</sequence>
<evidence type="ECO:0000313" key="1">
    <source>
        <dbReference type="EMBL" id="MFC4299698.1"/>
    </source>
</evidence>
<dbReference type="PANTHER" id="PTHR35564">
    <property type="match status" value="1"/>
</dbReference>
<dbReference type="RefSeq" id="WP_376814235.1">
    <property type="nucleotide sequence ID" value="NZ_JBHSDY010000011.1"/>
</dbReference>
<evidence type="ECO:0000313" key="2">
    <source>
        <dbReference type="Proteomes" id="UP001595756"/>
    </source>
</evidence>
<dbReference type="Pfam" id="PF06996">
    <property type="entry name" value="T6SS_TssG"/>
    <property type="match status" value="1"/>
</dbReference>
<accession>A0ABV8S259</accession>
<dbReference type="NCBIfam" id="TIGR03347">
    <property type="entry name" value="VI_chp_1"/>
    <property type="match status" value="1"/>
</dbReference>
<organism evidence="1 2">
    <name type="scientific">Castellaniella hirudinis</name>
    <dbReference type="NCBI Taxonomy" id="1144617"/>
    <lineage>
        <taxon>Bacteria</taxon>
        <taxon>Pseudomonadati</taxon>
        <taxon>Pseudomonadota</taxon>
        <taxon>Betaproteobacteria</taxon>
        <taxon>Burkholderiales</taxon>
        <taxon>Alcaligenaceae</taxon>
        <taxon>Castellaniella</taxon>
    </lineage>
</organism>
<name>A0ABV8S259_9BURK</name>
<proteinExistence type="predicted"/>
<protein>
    <submittedName>
        <fullName evidence="1">Type VI secretion system baseplate subunit TssG</fullName>
    </submittedName>
</protein>